<accession>A0AB35HYT4</accession>
<comment type="caution">
    <text evidence="1">The sequence shown here is derived from an EMBL/GenBank/DDBJ whole genome shotgun (WGS) entry which is preliminary data.</text>
</comment>
<evidence type="ECO:0008006" key="3">
    <source>
        <dbReference type="Google" id="ProtNLM"/>
    </source>
</evidence>
<sequence>MQKIKIISLLLFITIAVGCAPARIVSIPAPAENEKSTLLVYRESAFNAGGVGLIFGADSRDYVKLGNSDYSEIELKNGHYKFFVRSDQADKPYILAEELKAGDKKCLKAYANPANLGKALVPLAYYMSHTFLLEKIECPSEEELSKYRKVPVKYTDA</sequence>
<dbReference type="PROSITE" id="PS51257">
    <property type="entry name" value="PROKAR_LIPOPROTEIN"/>
    <property type="match status" value="1"/>
</dbReference>
<evidence type="ECO:0000313" key="2">
    <source>
        <dbReference type="Proteomes" id="UP001209730"/>
    </source>
</evidence>
<dbReference type="EMBL" id="JAPHQB010000019">
    <property type="protein sequence ID" value="MCX2802495.1"/>
    <property type="molecule type" value="Genomic_DNA"/>
</dbReference>
<organism evidence="1 2">
    <name type="scientific">Microbulbifer thermotolerans</name>
    <dbReference type="NCBI Taxonomy" id="252514"/>
    <lineage>
        <taxon>Bacteria</taxon>
        <taxon>Pseudomonadati</taxon>
        <taxon>Pseudomonadota</taxon>
        <taxon>Gammaproteobacteria</taxon>
        <taxon>Cellvibrionales</taxon>
        <taxon>Microbulbiferaceae</taxon>
        <taxon>Microbulbifer</taxon>
    </lineage>
</organism>
<protein>
    <recommendedName>
        <fullName evidence="3">DUF2846 domain-containing protein</fullName>
    </recommendedName>
</protein>
<dbReference type="Proteomes" id="UP001209730">
    <property type="component" value="Unassembled WGS sequence"/>
</dbReference>
<evidence type="ECO:0000313" key="1">
    <source>
        <dbReference type="EMBL" id="MCX2802495.1"/>
    </source>
</evidence>
<dbReference type="AlphaFoldDB" id="A0AB35HYT4"/>
<proteinExistence type="predicted"/>
<gene>
    <name evidence="1" type="ORF">OQJ68_11930</name>
</gene>
<reference evidence="1" key="1">
    <citation type="submission" date="2022-11" db="EMBL/GenBank/DDBJ databases">
        <title>Chitin-degrading and fungicidal potential of chitinolytic bacterial strains from marine environment of the Pacific Ocean regions.</title>
        <authorList>
            <person name="Pentekhina I."/>
            <person name="Nedashkovskaya O."/>
            <person name="Seitkalieva A."/>
            <person name="Podvolotskaya A."/>
            <person name="Tekutyeva L."/>
            <person name="Balabanova L."/>
        </authorList>
    </citation>
    <scope>NUCLEOTIDE SEQUENCE</scope>
    <source>
        <strain evidence="1">KMM 6838</strain>
    </source>
</reference>
<name>A0AB35HYT4_MICTH</name>
<dbReference type="RefSeq" id="WP_266066417.1">
    <property type="nucleotide sequence ID" value="NZ_JAPHQB010000019.1"/>
</dbReference>